<dbReference type="AlphaFoldDB" id="A0A3R6ZK44"/>
<gene>
    <name evidence="1" type="ORF">DYB32_008483</name>
</gene>
<dbReference type="EMBL" id="QUSY01001376">
    <property type="protein sequence ID" value="RHY25173.1"/>
    <property type="molecule type" value="Genomic_DNA"/>
</dbReference>
<accession>A0A3R6ZK44</accession>
<name>A0A3R6ZK44_9STRA</name>
<dbReference type="VEuPathDB" id="FungiDB:H310_14635"/>
<proteinExistence type="predicted"/>
<organism evidence="1 2">
    <name type="scientific">Aphanomyces invadans</name>
    <dbReference type="NCBI Taxonomy" id="157072"/>
    <lineage>
        <taxon>Eukaryota</taxon>
        <taxon>Sar</taxon>
        <taxon>Stramenopiles</taxon>
        <taxon>Oomycota</taxon>
        <taxon>Saprolegniomycetes</taxon>
        <taxon>Saprolegniales</taxon>
        <taxon>Verrucalvaceae</taxon>
        <taxon>Aphanomyces</taxon>
    </lineage>
</organism>
<reference evidence="1 2" key="1">
    <citation type="submission" date="2018-08" db="EMBL/GenBank/DDBJ databases">
        <title>Aphanomyces genome sequencing and annotation.</title>
        <authorList>
            <person name="Minardi D."/>
            <person name="Oidtmann B."/>
            <person name="Van Der Giezen M."/>
            <person name="Studholme D.J."/>
        </authorList>
    </citation>
    <scope>NUCLEOTIDE SEQUENCE [LARGE SCALE GENOMIC DNA]</scope>
    <source>
        <strain evidence="1 2">NJM0002</strain>
    </source>
</reference>
<protein>
    <submittedName>
        <fullName evidence="1">Uncharacterized protein</fullName>
    </submittedName>
</protein>
<sequence>MEEIPTRPEMECVRMKRDYATALPSIQSLAEPAELIEGMARFSWFVTMDEVNDEFILKWMKEIMSKPLNNAIPNAEKELEKLRWNISEKDVTMRVVNFLIEASSLMKGMG</sequence>
<dbReference type="Proteomes" id="UP000285060">
    <property type="component" value="Unassembled WGS sequence"/>
</dbReference>
<keyword evidence="2" id="KW-1185">Reference proteome</keyword>
<comment type="caution">
    <text evidence="1">The sequence shown here is derived from an EMBL/GenBank/DDBJ whole genome shotgun (WGS) entry which is preliminary data.</text>
</comment>
<evidence type="ECO:0000313" key="2">
    <source>
        <dbReference type="Proteomes" id="UP000285060"/>
    </source>
</evidence>
<evidence type="ECO:0000313" key="1">
    <source>
        <dbReference type="EMBL" id="RHY25173.1"/>
    </source>
</evidence>